<comment type="caution">
    <text evidence="2">The sequence shown here is derived from an EMBL/GenBank/DDBJ whole genome shotgun (WGS) entry which is preliminary data.</text>
</comment>
<dbReference type="Proteomes" id="UP000649114">
    <property type="component" value="Unassembled WGS sequence"/>
</dbReference>
<protein>
    <submittedName>
        <fullName evidence="2">Uncharacterized protein</fullName>
    </submittedName>
</protein>
<feature type="region of interest" description="Disordered" evidence="1">
    <location>
        <begin position="188"/>
        <end position="227"/>
    </location>
</feature>
<evidence type="ECO:0000313" key="2">
    <source>
        <dbReference type="EMBL" id="KAF4201856.1"/>
    </source>
</evidence>
<proteinExistence type="predicted"/>
<accession>A0AAN5YID4</accession>
<evidence type="ECO:0000256" key="1">
    <source>
        <dbReference type="SAM" id="MobiDB-lite"/>
    </source>
</evidence>
<reference evidence="2" key="2">
    <citation type="submission" date="2020-04" db="EMBL/GenBank/DDBJ databases">
        <authorList>
            <person name="Santos R.A.C."/>
            <person name="Steenwyk J.L."/>
            <person name="Rivero-Menendez O."/>
            <person name="Mead M.E."/>
            <person name="Silva L.P."/>
            <person name="Bastos R.W."/>
            <person name="Alastruey-Izquierdo A."/>
            <person name="Goldman G.H."/>
            <person name="Rokas A."/>
        </authorList>
    </citation>
    <scope>NUCLEOTIDE SEQUENCE</scope>
    <source>
        <strain evidence="2">CNM-CM8927</strain>
    </source>
</reference>
<feature type="compositionally biased region" description="Basic and acidic residues" evidence="1">
    <location>
        <begin position="201"/>
        <end position="211"/>
    </location>
</feature>
<dbReference type="AlphaFoldDB" id="A0AAN5YID4"/>
<organism evidence="2 3">
    <name type="scientific">Aspergillus lentulus</name>
    <dbReference type="NCBI Taxonomy" id="293939"/>
    <lineage>
        <taxon>Eukaryota</taxon>
        <taxon>Fungi</taxon>
        <taxon>Dikarya</taxon>
        <taxon>Ascomycota</taxon>
        <taxon>Pezizomycotina</taxon>
        <taxon>Eurotiomycetes</taxon>
        <taxon>Eurotiomycetidae</taxon>
        <taxon>Eurotiales</taxon>
        <taxon>Aspergillaceae</taxon>
        <taxon>Aspergillus</taxon>
        <taxon>Aspergillus subgen. Fumigati</taxon>
    </lineage>
</organism>
<sequence>MLVVRSVHHEPAILPRQTALAEVLLTNRAVQPSNRQNGVFSHSPQRRILNGLTRRFYSRIVGLGLSLDVTSRFRFQRHMQSSNILHQLRNEISIMPPSSVTGWHGTQALWTAFGIFMPFIIDPALAGAEDSNCEPLSEAGGQFFKPSNEIRMDGDQSYLRGYFFAWISNGIDWWYSHSASVLGPSAVLSSGPDGRCGPPKSNEEVKEKEEKVDDEEDEGDKKNEKMKAVEDEITEKFKMALRITASKSLRKQIVR</sequence>
<gene>
    <name evidence="2" type="ORF">CNMCM8927_001008</name>
</gene>
<reference evidence="2" key="1">
    <citation type="journal article" date="2020" name="bioRxiv">
        <title>Genomic and phenotypic heterogeneity of clinical isolates of the human pathogens Aspergillus fumigatus, Aspergillus lentulus and Aspergillus fumigatiaffinis.</title>
        <authorList>
            <person name="dos Santos R.A.C."/>
            <person name="Steenwyk J.L."/>
            <person name="Rivero-Menendez O."/>
            <person name="Mead M.E."/>
            <person name="Silva L.P."/>
            <person name="Bastos R.W."/>
            <person name="Alastruey-Izquierdo A."/>
            <person name="Goldman G.H."/>
            <person name="Rokas A."/>
        </authorList>
    </citation>
    <scope>NUCLEOTIDE SEQUENCE</scope>
    <source>
        <strain evidence="2">CNM-CM8927</strain>
    </source>
</reference>
<name>A0AAN5YID4_ASPLE</name>
<evidence type="ECO:0000313" key="3">
    <source>
        <dbReference type="Proteomes" id="UP000649114"/>
    </source>
</evidence>
<dbReference type="EMBL" id="JAAAPU010000125">
    <property type="protein sequence ID" value="KAF4201856.1"/>
    <property type="molecule type" value="Genomic_DNA"/>
</dbReference>